<proteinExistence type="predicted"/>
<reference evidence="1 2" key="1">
    <citation type="submission" date="2015-12" db="EMBL/GenBank/DDBJ databases">
        <title>Diversity of Burkholderia near neighbor genomes.</title>
        <authorList>
            <person name="Sahl J."/>
            <person name="Wagner D."/>
            <person name="Keim P."/>
        </authorList>
    </citation>
    <scope>NUCLEOTIDE SEQUENCE [LARGE SCALE GENOMIC DNA]</scope>
    <source>
        <strain evidence="1 2">BDU8</strain>
    </source>
</reference>
<gene>
    <name evidence="1" type="ORF">WS71_13230</name>
</gene>
<dbReference type="Proteomes" id="UP000067711">
    <property type="component" value="Chromosome 1"/>
</dbReference>
<protein>
    <submittedName>
        <fullName evidence="1">Uncharacterized protein</fullName>
    </submittedName>
</protein>
<dbReference type="AlphaFoldDB" id="A0A1B4FXL1"/>
<sequence>MRPDLGIKFDRDLRIVGLARLNDRVDRQLGRFTAVVTWEDGFALLAGDLFLSVPHETHGDELWCFAVNVGVGPDGWNEVRKFASVDEAVGYLEDKSMLNR</sequence>
<evidence type="ECO:0000313" key="2">
    <source>
        <dbReference type="Proteomes" id="UP000067711"/>
    </source>
</evidence>
<evidence type="ECO:0000313" key="1">
    <source>
        <dbReference type="EMBL" id="AOJ08418.1"/>
    </source>
</evidence>
<dbReference type="EMBL" id="CP013389">
    <property type="protein sequence ID" value="AOJ08418.1"/>
    <property type="molecule type" value="Genomic_DNA"/>
</dbReference>
<name>A0A1B4FXL1_9BURK</name>
<organism evidence="1 2">
    <name type="scientific">Burkholderia mayonis</name>
    <dbReference type="NCBI Taxonomy" id="1385591"/>
    <lineage>
        <taxon>Bacteria</taxon>
        <taxon>Pseudomonadati</taxon>
        <taxon>Pseudomonadota</taxon>
        <taxon>Betaproteobacteria</taxon>
        <taxon>Burkholderiales</taxon>
        <taxon>Burkholderiaceae</taxon>
        <taxon>Burkholderia</taxon>
        <taxon>pseudomallei group</taxon>
    </lineage>
</organism>
<accession>A0A1B4FXL1</accession>